<dbReference type="GO" id="GO:0008239">
    <property type="term" value="F:dipeptidyl-peptidase activity"/>
    <property type="evidence" value="ECO:0007669"/>
    <property type="project" value="UniProtKB-UniRule"/>
</dbReference>
<dbReference type="PANTHER" id="PTHR38469:SF1">
    <property type="entry name" value="PERIPLASMIC PEPTIDASE SUBFAMILY S1B"/>
    <property type="match status" value="1"/>
</dbReference>
<gene>
    <name evidence="8" type="ORF">E7102_11795</name>
</gene>
<evidence type="ECO:0000256" key="4">
    <source>
        <dbReference type="ARBA" id="ARBA00022729"/>
    </source>
</evidence>
<feature type="signal peptide" evidence="7">
    <location>
        <begin position="1"/>
        <end position="19"/>
    </location>
</feature>
<evidence type="ECO:0000256" key="2">
    <source>
        <dbReference type="ARBA" id="ARBA00022438"/>
    </source>
</evidence>
<dbReference type="InterPro" id="IPR019500">
    <property type="entry name" value="Pep_S46"/>
</dbReference>
<dbReference type="InterPro" id="IPR043504">
    <property type="entry name" value="Peptidase_S1_PA_chymotrypsin"/>
</dbReference>
<dbReference type="EMBL" id="SUYD01000016">
    <property type="protein sequence ID" value="MBE6267125.1"/>
    <property type="molecule type" value="Genomic_DNA"/>
</dbReference>
<dbReference type="AlphaFoldDB" id="A0A928GJL8"/>
<proteinExistence type="inferred from homology"/>
<keyword evidence="6 7" id="KW-0720">Serine protease</keyword>
<dbReference type="SUPFAM" id="SSF50494">
    <property type="entry name" value="Trypsin-like serine proteases"/>
    <property type="match status" value="1"/>
</dbReference>
<evidence type="ECO:0000256" key="5">
    <source>
        <dbReference type="ARBA" id="ARBA00022801"/>
    </source>
</evidence>
<dbReference type="Proteomes" id="UP000763088">
    <property type="component" value="Unassembled WGS sequence"/>
</dbReference>
<evidence type="ECO:0000256" key="6">
    <source>
        <dbReference type="ARBA" id="ARBA00022825"/>
    </source>
</evidence>
<name>A0A928GJL8_XYLRU</name>
<accession>A0A928GJL8</accession>
<feature type="chain" id="PRO_5038161319" description="Dipeptidyl-peptidase" evidence="7">
    <location>
        <begin position="20"/>
        <end position="707"/>
    </location>
</feature>
<dbReference type="GO" id="GO:0070009">
    <property type="term" value="F:serine-type aminopeptidase activity"/>
    <property type="evidence" value="ECO:0007669"/>
    <property type="project" value="UniProtKB-UniRule"/>
</dbReference>
<dbReference type="InterPro" id="IPR009003">
    <property type="entry name" value="Peptidase_S1_PA"/>
</dbReference>
<keyword evidence="2 7" id="KW-0031">Aminopeptidase</keyword>
<sequence length="707" mass="81051">MKKLFITLLAACALTSAKADEGMWTLYNLPNAVYETMKQENYQLPYEALYYGDDAVKNCVVNFGGFCSGVVVSPDGLVFTNHHCGFEAIRSHSTVEHDYMLNGFVANSYEEELPNERLFVSFMIEQKDITSYLDSLGLNKLAQGKRSRFVDSVENAMSKEIRKQDPTLRVEIKPFYEGNQYFLTTYRDYDDVRLVFALPKSMGKFGGETDNWMWPRQTCDFSVFRIYVDPKTGGPAKYSKDNVPYHPKKWAPVSLQGYVPGSFSMTIGYPGSTNRYLSSYGIRERRDAENEPRYKTREVKQNIMIRHMRADEAVRIKYDSKYAQSSNYWKNSIGMNKCIDSIGLIQQKAQFEQKIRQWQDSTGFLKGKLDFDLLERLYAKQFKAVRALTYFTETFGGRSADELTRRAYRAHNGSTVKGDENKPKSQYIEFADNSNEWDEATDKEIQAAAMKFYRNQVEEKYLPDFYQVVDRDFGGDYQKYIDYLFKKSQLMKSGKKIYINKKSFQKDPGVAFGESLNNTLYTIVGEATEVYDSIAIQERYLCAAKLRMEEDMPNYSDANFTMRLSYGQVGEYLLAGKPSGYYTAAESIVEKMKQGENGVIDYEAEPIMKELLSVKDFGKYTDKTTGKMHLCFLSNNDITGGNSGSPMFNGKGELIGLAFDGNWDSLSSDIFFDKQLARCIGVDIRYVLYMMETWGKADRLIKEIGAK</sequence>
<comment type="similarity">
    <text evidence="1 7">Belongs to the peptidase S46 family.</text>
</comment>
<dbReference type="Gene3D" id="2.40.10.10">
    <property type="entry name" value="Trypsin-like serine proteases"/>
    <property type="match status" value="1"/>
</dbReference>
<comment type="caution">
    <text evidence="8">The sequence shown here is derived from an EMBL/GenBank/DDBJ whole genome shotgun (WGS) entry which is preliminary data.</text>
</comment>
<evidence type="ECO:0000256" key="3">
    <source>
        <dbReference type="ARBA" id="ARBA00022670"/>
    </source>
</evidence>
<protein>
    <recommendedName>
        <fullName evidence="7">Dipeptidyl-peptidase</fullName>
        <ecNumber evidence="7">3.4.14.-</ecNumber>
    </recommendedName>
</protein>
<organism evidence="8 9">
    <name type="scientific">Xylanibacter ruminicola</name>
    <name type="common">Prevotella ruminicola</name>
    <dbReference type="NCBI Taxonomy" id="839"/>
    <lineage>
        <taxon>Bacteria</taxon>
        <taxon>Pseudomonadati</taxon>
        <taxon>Bacteroidota</taxon>
        <taxon>Bacteroidia</taxon>
        <taxon>Bacteroidales</taxon>
        <taxon>Prevotellaceae</taxon>
        <taxon>Xylanibacter</taxon>
    </lineage>
</organism>
<dbReference type="GO" id="GO:0043171">
    <property type="term" value="P:peptide catabolic process"/>
    <property type="evidence" value="ECO:0007669"/>
    <property type="project" value="UniProtKB-UniRule"/>
</dbReference>
<keyword evidence="4 7" id="KW-0732">Signal</keyword>
<keyword evidence="3 7" id="KW-0645">Protease</keyword>
<evidence type="ECO:0000256" key="1">
    <source>
        <dbReference type="ARBA" id="ARBA00010491"/>
    </source>
</evidence>
<evidence type="ECO:0000313" key="8">
    <source>
        <dbReference type="EMBL" id="MBE6267125.1"/>
    </source>
</evidence>
<dbReference type="GO" id="GO:0006508">
    <property type="term" value="P:proteolysis"/>
    <property type="evidence" value="ECO:0007669"/>
    <property type="project" value="UniProtKB-KW"/>
</dbReference>
<dbReference type="EC" id="3.4.14.-" evidence="7"/>
<evidence type="ECO:0000256" key="7">
    <source>
        <dbReference type="RuleBase" id="RU366067"/>
    </source>
</evidence>
<evidence type="ECO:0000313" key="9">
    <source>
        <dbReference type="Proteomes" id="UP000763088"/>
    </source>
</evidence>
<keyword evidence="5 7" id="KW-0378">Hydrolase</keyword>
<comment type="function">
    <text evidence="7">Catalyzes the removal of dipeptides from the N-terminus of oligopeptides.</text>
</comment>
<dbReference type="Pfam" id="PF10459">
    <property type="entry name" value="Peptidase_S46"/>
    <property type="match status" value="1"/>
</dbReference>
<dbReference type="PANTHER" id="PTHR38469">
    <property type="entry name" value="PERIPLASMIC PEPTIDASE SUBFAMILY S1B"/>
    <property type="match status" value="1"/>
</dbReference>
<reference evidence="8" key="1">
    <citation type="submission" date="2019-04" db="EMBL/GenBank/DDBJ databases">
        <title>Evolution of Biomass-Degrading Anaerobic Consortia Revealed by Metagenomics.</title>
        <authorList>
            <person name="Peng X."/>
        </authorList>
    </citation>
    <scope>NUCLEOTIDE SEQUENCE</scope>
    <source>
        <strain evidence="8">SIG141</strain>
    </source>
</reference>